<protein>
    <submittedName>
        <fullName evidence="2">Uncharacterized protein</fullName>
    </submittedName>
</protein>
<dbReference type="AlphaFoldDB" id="A0A915YCL7"/>
<sequence length="102" mass="11798">MILILSLILIGGLLYFLGPSPAPSTAIQKKEIVYLDENEFWALDGIEQEKAVPLSIEKQPVKSIQKTTRLRDTTNQQQQRKKAVKKRRKRRKIAKKSQQINR</sequence>
<organism evidence="2 3">
    <name type="scientific">Aureispira anguillae</name>
    <dbReference type="NCBI Taxonomy" id="2864201"/>
    <lineage>
        <taxon>Bacteria</taxon>
        <taxon>Pseudomonadati</taxon>
        <taxon>Bacteroidota</taxon>
        <taxon>Saprospiria</taxon>
        <taxon>Saprospirales</taxon>
        <taxon>Saprospiraceae</taxon>
        <taxon>Aureispira</taxon>
    </lineage>
</organism>
<dbReference type="RefSeq" id="WP_264791878.1">
    <property type="nucleotide sequence ID" value="NZ_AP026867.1"/>
</dbReference>
<gene>
    <name evidence="2" type="ORF">AsAng_0012960</name>
</gene>
<dbReference type="Proteomes" id="UP001060919">
    <property type="component" value="Chromosome"/>
</dbReference>
<reference evidence="2" key="1">
    <citation type="submission" date="2022-09" db="EMBL/GenBank/DDBJ databases">
        <title>Aureispira anguillicida sp. nov., isolated from Leptocephalus of Japanese eel Anguilla japonica.</title>
        <authorList>
            <person name="Yuasa K."/>
            <person name="Mekata T."/>
            <person name="Ikunari K."/>
        </authorList>
    </citation>
    <scope>NUCLEOTIDE SEQUENCE</scope>
    <source>
        <strain evidence="2">EL160426</strain>
    </source>
</reference>
<evidence type="ECO:0000256" key="1">
    <source>
        <dbReference type="SAM" id="MobiDB-lite"/>
    </source>
</evidence>
<proteinExistence type="predicted"/>
<evidence type="ECO:0000313" key="3">
    <source>
        <dbReference type="Proteomes" id="UP001060919"/>
    </source>
</evidence>
<keyword evidence="3" id="KW-1185">Reference proteome</keyword>
<dbReference type="KEGG" id="aup:AsAng_0012960"/>
<evidence type="ECO:0000313" key="2">
    <source>
        <dbReference type="EMBL" id="BDS10588.1"/>
    </source>
</evidence>
<accession>A0A915YCL7</accession>
<name>A0A915YCL7_9BACT</name>
<feature type="compositionally biased region" description="Basic residues" evidence="1">
    <location>
        <begin position="79"/>
        <end position="95"/>
    </location>
</feature>
<dbReference type="EMBL" id="AP026867">
    <property type="protein sequence ID" value="BDS10588.1"/>
    <property type="molecule type" value="Genomic_DNA"/>
</dbReference>
<feature type="region of interest" description="Disordered" evidence="1">
    <location>
        <begin position="63"/>
        <end position="102"/>
    </location>
</feature>